<dbReference type="InterPro" id="IPR036271">
    <property type="entry name" value="Tet_transcr_reg_TetR-rel_C_sf"/>
</dbReference>
<dbReference type="RefSeq" id="WP_270687149.1">
    <property type="nucleotide sequence ID" value="NZ_JAQFWQ010000053.1"/>
</dbReference>
<evidence type="ECO:0000256" key="1">
    <source>
        <dbReference type="ARBA" id="ARBA00023125"/>
    </source>
</evidence>
<dbReference type="InterPro" id="IPR041678">
    <property type="entry name" value="TetR_C_16"/>
</dbReference>
<dbReference type="Pfam" id="PF17920">
    <property type="entry name" value="TetR_C_16"/>
    <property type="match status" value="1"/>
</dbReference>
<proteinExistence type="predicted"/>
<dbReference type="EMBL" id="JAQFWQ010000053">
    <property type="protein sequence ID" value="MDA2812554.1"/>
    <property type="molecule type" value="Genomic_DNA"/>
</dbReference>
<accession>A0ABT4U7X9</accession>
<gene>
    <name evidence="4" type="ORF">O4J56_18060</name>
</gene>
<dbReference type="PANTHER" id="PTHR30055:SF235">
    <property type="entry name" value="TRANSCRIPTIONAL REGULATORY PROTEIN"/>
    <property type="match status" value="1"/>
</dbReference>
<protein>
    <submittedName>
        <fullName evidence="4">TetR family transcriptional regulator</fullName>
    </submittedName>
</protein>
<dbReference type="InterPro" id="IPR009057">
    <property type="entry name" value="Homeodomain-like_sf"/>
</dbReference>
<organism evidence="4 5">
    <name type="scientific">Nocardiopsis endophytica</name>
    <dbReference type="NCBI Taxonomy" id="3018445"/>
    <lineage>
        <taxon>Bacteria</taxon>
        <taxon>Bacillati</taxon>
        <taxon>Actinomycetota</taxon>
        <taxon>Actinomycetes</taxon>
        <taxon>Streptosporangiales</taxon>
        <taxon>Nocardiopsidaceae</taxon>
        <taxon>Nocardiopsis</taxon>
    </lineage>
</organism>
<dbReference type="Gene3D" id="1.10.357.10">
    <property type="entry name" value="Tetracycline Repressor, domain 2"/>
    <property type="match status" value="1"/>
</dbReference>
<dbReference type="InterPro" id="IPR050109">
    <property type="entry name" value="HTH-type_TetR-like_transc_reg"/>
</dbReference>
<evidence type="ECO:0000313" key="5">
    <source>
        <dbReference type="Proteomes" id="UP001527866"/>
    </source>
</evidence>
<evidence type="ECO:0000313" key="4">
    <source>
        <dbReference type="EMBL" id="MDA2812554.1"/>
    </source>
</evidence>
<dbReference type="Gene3D" id="1.10.10.60">
    <property type="entry name" value="Homeodomain-like"/>
    <property type="match status" value="1"/>
</dbReference>
<evidence type="ECO:0000259" key="3">
    <source>
        <dbReference type="PROSITE" id="PS50977"/>
    </source>
</evidence>
<dbReference type="PRINTS" id="PR00455">
    <property type="entry name" value="HTHTETR"/>
</dbReference>
<keyword evidence="5" id="KW-1185">Reference proteome</keyword>
<dbReference type="PROSITE" id="PS50977">
    <property type="entry name" value="HTH_TETR_2"/>
    <property type="match status" value="1"/>
</dbReference>
<dbReference type="SUPFAM" id="SSF46689">
    <property type="entry name" value="Homeodomain-like"/>
    <property type="match status" value="1"/>
</dbReference>
<comment type="caution">
    <text evidence="4">The sequence shown here is derived from an EMBL/GenBank/DDBJ whole genome shotgun (WGS) entry which is preliminary data.</text>
</comment>
<dbReference type="PANTHER" id="PTHR30055">
    <property type="entry name" value="HTH-TYPE TRANSCRIPTIONAL REGULATOR RUTR"/>
    <property type="match status" value="1"/>
</dbReference>
<feature type="domain" description="HTH tetR-type" evidence="3">
    <location>
        <begin position="6"/>
        <end position="66"/>
    </location>
</feature>
<keyword evidence="1 2" id="KW-0238">DNA-binding</keyword>
<dbReference type="InterPro" id="IPR001647">
    <property type="entry name" value="HTH_TetR"/>
</dbReference>
<dbReference type="Pfam" id="PF00440">
    <property type="entry name" value="TetR_N"/>
    <property type="match status" value="1"/>
</dbReference>
<sequence>MRRSAEETKRSILAAARERFAAQGYDRATVRAIAADAGIDPSMVMRYFGSKEALFATAADFDLAIPDLSRAPRERVGEALAAHFFRRWEEDSGQLRILLRTAVTDEAVTERIRTVLAEQITPPIAELRAAGTDGPAPSASSDAPTRAAMVASQMLGVALCRYVLRLPPVDTMDADDLVARLGPTLQGYLVD</sequence>
<dbReference type="Proteomes" id="UP001527866">
    <property type="component" value="Unassembled WGS sequence"/>
</dbReference>
<evidence type="ECO:0000256" key="2">
    <source>
        <dbReference type="PROSITE-ProRule" id="PRU00335"/>
    </source>
</evidence>
<name>A0ABT4U7X9_9ACTN</name>
<reference evidence="4 5" key="1">
    <citation type="submission" date="2023-01" db="EMBL/GenBank/DDBJ databases">
        <title>Draft genome sequence of Nocardiopsis sp. RSe5-2 isolated from halophytes.</title>
        <authorList>
            <person name="Duangmal K."/>
            <person name="Chantavorakit T."/>
        </authorList>
    </citation>
    <scope>NUCLEOTIDE SEQUENCE [LARGE SCALE GENOMIC DNA]</scope>
    <source>
        <strain evidence="4 5">RSe5-2</strain>
    </source>
</reference>
<feature type="DNA-binding region" description="H-T-H motif" evidence="2">
    <location>
        <begin position="29"/>
        <end position="48"/>
    </location>
</feature>
<dbReference type="SUPFAM" id="SSF48498">
    <property type="entry name" value="Tetracyclin repressor-like, C-terminal domain"/>
    <property type="match status" value="1"/>
</dbReference>